<dbReference type="InterPro" id="IPR001647">
    <property type="entry name" value="HTH_TetR"/>
</dbReference>
<feature type="domain" description="HTH tetR-type" evidence="5">
    <location>
        <begin position="9"/>
        <end position="69"/>
    </location>
</feature>
<evidence type="ECO:0000256" key="1">
    <source>
        <dbReference type="ARBA" id="ARBA00023015"/>
    </source>
</evidence>
<evidence type="ECO:0000256" key="3">
    <source>
        <dbReference type="ARBA" id="ARBA00023163"/>
    </source>
</evidence>
<evidence type="ECO:0000256" key="2">
    <source>
        <dbReference type="ARBA" id="ARBA00023125"/>
    </source>
</evidence>
<sequence>MHGRERRKRSTRRALRSAVLELGLERGWAEVRVEEVAERAGVSARTFFNYFETKEDAALLDLFVVPDDELAALEGPAPRLWHALTELFTADVERLGGDGADVPRFMELQRRNPGLQARQMGVFTLFEGRLSSAIAARLPDDRDGRLRAGLMSGACITAVRVGLQAWTAGGWQGPPGADVRDAFGLLAPAFAR</sequence>
<accession>A0A4Y3WM55</accession>
<dbReference type="Pfam" id="PF00440">
    <property type="entry name" value="TetR_N"/>
    <property type="match status" value="1"/>
</dbReference>
<keyword evidence="3" id="KW-0804">Transcription</keyword>
<dbReference type="PROSITE" id="PS50977">
    <property type="entry name" value="HTH_TETR_2"/>
    <property type="match status" value="1"/>
</dbReference>
<keyword evidence="1" id="KW-0805">Transcription regulation</keyword>
<keyword evidence="7" id="KW-1185">Reference proteome</keyword>
<dbReference type="GO" id="GO:0003700">
    <property type="term" value="F:DNA-binding transcription factor activity"/>
    <property type="evidence" value="ECO:0007669"/>
    <property type="project" value="TreeGrafter"/>
</dbReference>
<dbReference type="InterPro" id="IPR009057">
    <property type="entry name" value="Homeodomain-like_sf"/>
</dbReference>
<gene>
    <name evidence="6" type="ORF">PHY01_21480</name>
</gene>
<dbReference type="SUPFAM" id="SSF46689">
    <property type="entry name" value="Homeodomain-like"/>
    <property type="match status" value="1"/>
</dbReference>
<dbReference type="RefSeq" id="WP_141278403.1">
    <property type="nucleotide sequence ID" value="NZ_BAAARZ010000004.1"/>
</dbReference>
<comment type="caution">
    <text evidence="6">The sequence shown here is derived from an EMBL/GenBank/DDBJ whole genome shotgun (WGS) entry which is preliminary data.</text>
</comment>
<reference evidence="6 7" key="1">
    <citation type="submission" date="2019-06" db="EMBL/GenBank/DDBJ databases">
        <title>Whole genome shotgun sequence of Pseudonocardia hydrocarbonoxydans NBRC 14498.</title>
        <authorList>
            <person name="Hosoyama A."/>
            <person name="Uohara A."/>
            <person name="Ohji S."/>
            <person name="Ichikawa N."/>
        </authorList>
    </citation>
    <scope>NUCLEOTIDE SEQUENCE [LARGE SCALE GENOMIC DNA]</scope>
    <source>
        <strain evidence="6 7">NBRC 14498</strain>
    </source>
</reference>
<dbReference type="InterPro" id="IPR050109">
    <property type="entry name" value="HTH-type_TetR-like_transc_reg"/>
</dbReference>
<dbReference type="AlphaFoldDB" id="A0A4Y3WM55"/>
<evidence type="ECO:0000313" key="6">
    <source>
        <dbReference type="EMBL" id="GEC19865.1"/>
    </source>
</evidence>
<dbReference type="EMBL" id="BJNG01000016">
    <property type="protein sequence ID" value="GEC19865.1"/>
    <property type="molecule type" value="Genomic_DNA"/>
</dbReference>
<dbReference type="GO" id="GO:0000976">
    <property type="term" value="F:transcription cis-regulatory region binding"/>
    <property type="evidence" value="ECO:0007669"/>
    <property type="project" value="TreeGrafter"/>
</dbReference>
<dbReference type="Proteomes" id="UP000320338">
    <property type="component" value="Unassembled WGS sequence"/>
</dbReference>
<dbReference type="Gene3D" id="1.10.10.60">
    <property type="entry name" value="Homeodomain-like"/>
    <property type="match status" value="1"/>
</dbReference>
<evidence type="ECO:0000313" key="7">
    <source>
        <dbReference type="Proteomes" id="UP000320338"/>
    </source>
</evidence>
<organism evidence="6 7">
    <name type="scientific">Pseudonocardia hydrocarbonoxydans</name>
    <dbReference type="NCBI Taxonomy" id="76726"/>
    <lineage>
        <taxon>Bacteria</taxon>
        <taxon>Bacillati</taxon>
        <taxon>Actinomycetota</taxon>
        <taxon>Actinomycetes</taxon>
        <taxon>Pseudonocardiales</taxon>
        <taxon>Pseudonocardiaceae</taxon>
        <taxon>Pseudonocardia</taxon>
    </lineage>
</organism>
<dbReference type="PANTHER" id="PTHR30055:SF238">
    <property type="entry name" value="MYCOFACTOCIN BIOSYNTHESIS TRANSCRIPTIONAL REGULATOR MFTR-RELATED"/>
    <property type="match status" value="1"/>
</dbReference>
<dbReference type="PANTHER" id="PTHR30055">
    <property type="entry name" value="HTH-TYPE TRANSCRIPTIONAL REGULATOR RUTR"/>
    <property type="match status" value="1"/>
</dbReference>
<feature type="DNA-binding region" description="H-T-H motif" evidence="4">
    <location>
        <begin position="32"/>
        <end position="51"/>
    </location>
</feature>
<proteinExistence type="predicted"/>
<dbReference type="Gene3D" id="1.10.357.10">
    <property type="entry name" value="Tetracycline Repressor, domain 2"/>
    <property type="match status" value="1"/>
</dbReference>
<evidence type="ECO:0000259" key="5">
    <source>
        <dbReference type="PROSITE" id="PS50977"/>
    </source>
</evidence>
<dbReference type="OrthoDB" id="3296001at2"/>
<keyword evidence="2 4" id="KW-0238">DNA-binding</keyword>
<evidence type="ECO:0000256" key="4">
    <source>
        <dbReference type="PROSITE-ProRule" id="PRU00335"/>
    </source>
</evidence>
<protein>
    <submittedName>
        <fullName evidence="6">TetR family transcriptional regulator</fullName>
    </submittedName>
</protein>
<name>A0A4Y3WM55_9PSEU</name>